<feature type="domain" description="Glycosyltransferase 2-like" evidence="3">
    <location>
        <begin position="5"/>
        <end position="127"/>
    </location>
</feature>
<evidence type="ECO:0000256" key="1">
    <source>
        <dbReference type="ARBA" id="ARBA00022676"/>
    </source>
</evidence>
<protein>
    <submittedName>
        <fullName evidence="4">Glycosyltransferase</fullName>
    </submittedName>
</protein>
<dbReference type="AlphaFoldDB" id="A0A9D0Z2F7"/>
<dbReference type="PANTHER" id="PTHR22916">
    <property type="entry name" value="GLYCOSYLTRANSFERASE"/>
    <property type="match status" value="1"/>
</dbReference>
<reference evidence="4" key="1">
    <citation type="submission" date="2020-10" db="EMBL/GenBank/DDBJ databases">
        <authorList>
            <person name="Gilroy R."/>
        </authorList>
    </citation>
    <scope>NUCLEOTIDE SEQUENCE</scope>
    <source>
        <strain evidence="4">13361</strain>
    </source>
</reference>
<sequence length="386" mass="45793">MPKVSVVIPVYNVEKYLRQCMDSVVNQTLRELEIIAVDDGSTDSSGAILDEYAAADPRVKVIHKANGGYGIGMNTGFDAATGEYIGIVESDDYADPEMFETLYYRAKFYDLDVVKSGFYYYWSQPEERNEKVVIASPVMANRTLCPRTEFQAPMEKVEFFNIKPTIWSAIYRRDFIRQNHIRFNETPGASYQDAGFNFKVWTCAEKIQLLQECFLHYRQDNEASSIHSPGKVYCIADEYREMDRFLREEKPYLRNQVEGVRLAIKYDSYMWNYERLTESLAVEFLDFASEDFQKDMASGYLEKKYFPWYKWRNIQVIMEQPGEFHQWRKAQKEGREYKIKNFREDAPFSERLEEKLSQTRRYLRQYGLLYTMKKVFKAVAWRVFRR</sequence>
<accession>A0A9D0Z2F7</accession>
<keyword evidence="1" id="KW-0328">Glycosyltransferase</keyword>
<dbReference type="InterPro" id="IPR001173">
    <property type="entry name" value="Glyco_trans_2-like"/>
</dbReference>
<evidence type="ECO:0000313" key="5">
    <source>
        <dbReference type="Proteomes" id="UP000886796"/>
    </source>
</evidence>
<reference evidence="4" key="2">
    <citation type="journal article" date="2021" name="PeerJ">
        <title>Extensive microbial diversity within the chicken gut microbiome revealed by metagenomics and culture.</title>
        <authorList>
            <person name="Gilroy R."/>
            <person name="Ravi A."/>
            <person name="Getino M."/>
            <person name="Pursley I."/>
            <person name="Horton D.L."/>
            <person name="Alikhan N.F."/>
            <person name="Baker D."/>
            <person name="Gharbi K."/>
            <person name="Hall N."/>
            <person name="Watson M."/>
            <person name="Adriaenssens E.M."/>
            <person name="Foster-Nyarko E."/>
            <person name="Jarju S."/>
            <person name="Secka A."/>
            <person name="Antonio M."/>
            <person name="Oren A."/>
            <person name="Chaudhuri R.R."/>
            <person name="La Ragione R."/>
            <person name="Hildebrand F."/>
            <person name="Pallen M.J."/>
        </authorList>
    </citation>
    <scope>NUCLEOTIDE SEQUENCE</scope>
    <source>
        <strain evidence="4">13361</strain>
    </source>
</reference>
<name>A0A9D0Z2F7_9FIRM</name>
<dbReference type="EMBL" id="DVFK01000061">
    <property type="protein sequence ID" value="HIQ67704.1"/>
    <property type="molecule type" value="Genomic_DNA"/>
</dbReference>
<evidence type="ECO:0000256" key="2">
    <source>
        <dbReference type="ARBA" id="ARBA00022679"/>
    </source>
</evidence>
<dbReference type="Gene3D" id="3.90.550.10">
    <property type="entry name" value="Spore Coat Polysaccharide Biosynthesis Protein SpsA, Chain A"/>
    <property type="match status" value="1"/>
</dbReference>
<evidence type="ECO:0000313" key="4">
    <source>
        <dbReference type="EMBL" id="HIQ67704.1"/>
    </source>
</evidence>
<dbReference type="PANTHER" id="PTHR22916:SF51">
    <property type="entry name" value="GLYCOSYLTRANSFERASE EPSH-RELATED"/>
    <property type="match status" value="1"/>
</dbReference>
<gene>
    <name evidence="4" type="ORF">IAB74_04235</name>
</gene>
<proteinExistence type="predicted"/>
<organism evidence="4 5">
    <name type="scientific">Candidatus Faecousia excrementigallinarum</name>
    <dbReference type="NCBI Taxonomy" id="2840806"/>
    <lineage>
        <taxon>Bacteria</taxon>
        <taxon>Bacillati</taxon>
        <taxon>Bacillota</taxon>
        <taxon>Clostridia</taxon>
        <taxon>Eubacteriales</taxon>
        <taxon>Oscillospiraceae</taxon>
        <taxon>Faecousia</taxon>
    </lineage>
</organism>
<dbReference type="GO" id="GO:0016757">
    <property type="term" value="F:glycosyltransferase activity"/>
    <property type="evidence" value="ECO:0007669"/>
    <property type="project" value="UniProtKB-KW"/>
</dbReference>
<evidence type="ECO:0000259" key="3">
    <source>
        <dbReference type="Pfam" id="PF00535"/>
    </source>
</evidence>
<keyword evidence="2" id="KW-0808">Transferase</keyword>
<dbReference type="SUPFAM" id="SSF53448">
    <property type="entry name" value="Nucleotide-diphospho-sugar transferases"/>
    <property type="match status" value="1"/>
</dbReference>
<comment type="caution">
    <text evidence="4">The sequence shown here is derived from an EMBL/GenBank/DDBJ whole genome shotgun (WGS) entry which is preliminary data.</text>
</comment>
<dbReference type="Pfam" id="PF00535">
    <property type="entry name" value="Glycos_transf_2"/>
    <property type="match status" value="1"/>
</dbReference>
<dbReference type="CDD" id="cd00761">
    <property type="entry name" value="Glyco_tranf_GTA_type"/>
    <property type="match status" value="1"/>
</dbReference>
<dbReference type="Proteomes" id="UP000886796">
    <property type="component" value="Unassembled WGS sequence"/>
</dbReference>
<dbReference type="InterPro" id="IPR029044">
    <property type="entry name" value="Nucleotide-diphossugar_trans"/>
</dbReference>